<evidence type="ECO:0000256" key="1">
    <source>
        <dbReference type="SAM" id="MobiDB-lite"/>
    </source>
</evidence>
<evidence type="ECO:0000313" key="4">
    <source>
        <dbReference type="Proteomes" id="UP001610861"/>
    </source>
</evidence>
<comment type="caution">
    <text evidence="3">The sequence shown here is derived from an EMBL/GenBank/DDBJ whole genome shotgun (WGS) entry which is preliminary data.</text>
</comment>
<organism evidence="3 4">
    <name type="scientific">Microbacterium alkaliflavum</name>
    <dbReference type="NCBI Taxonomy" id="3248839"/>
    <lineage>
        <taxon>Bacteria</taxon>
        <taxon>Bacillati</taxon>
        <taxon>Actinomycetota</taxon>
        <taxon>Actinomycetes</taxon>
        <taxon>Micrococcales</taxon>
        <taxon>Microbacteriaceae</taxon>
        <taxon>Microbacterium</taxon>
    </lineage>
</organism>
<keyword evidence="4" id="KW-1185">Reference proteome</keyword>
<dbReference type="Proteomes" id="UP001610861">
    <property type="component" value="Unassembled WGS sequence"/>
</dbReference>
<feature type="region of interest" description="Disordered" evidence="1">
    <location>
        <begin position="1"/>
        <end position="29"/>
    </location>
</feature>
<accession>A0ABW7Q8V0</accession>
<dbReference type="EMBL" id="JBIQWL010000004">
    <property type="protein sequence ID" value="MFH8251301.1"/>
    <property type="molecule type" value="Genomic_DNA"/>
</dbReference>
<keyword evidence="2" id="KW-0472">Membrane</keyword>
<evidence type="ECO:0000256" key="2">
    <source>
        <dbReference type="SAM" id="Phobius"/>
    </source>
</evidence>
<reference evidence="3 4" key="1">
    <citation type="submission" date="2024-09" db="EMBL/GenBank/DDBJ databases">
        <authorList>
            <person name="Pan X."/>
        </authorList>
    </citation>
    <scope>NUCLEOTIDE SEQUENCE [LARGE SCALE GENOMIC DNA]</scope>
    <source>
        <strain evidence="3 4">B2969</strain>
    </source>
</reference>
<gene>
    <name evidence="3" type="ORF">ACH3VR_13095</name>
</gene>
<name>A0ABW7Q8V0_9MICO</name>
<feature type="transmembrane region" description="Helical" evidence="2">
    <location>
        <begin position="35"/>
        <end position="61"/>
    </location>
</feature>
<protein>
    <recommendedName>
        <fullName evidence="5">DUF2127 domain-containing protein</fullName>
    </recommendedName>
</protein>
<feature type="transmembrane region" description="Helical" evidence="2">
    <location>
        <begin position="145"/>
        <end position="165"/>
    </location>
</feature>
<evidence type="ECO:0000313" key="3">
    <source>
        <dbReference type="EMBL" id="MFH8251301.1"/>
    </source>
</evidence>
<dbReference type="RefSeq" id="WP_397556751.1">
    <property type="nucleotide sequence ID" value="NZ_JBIQWL010000004.1"/>
</dbReference>
<feature type="transmembrane region" description="Helical" evidence="2">
    <location>
        <begin position="81"/>
        <end position="106"/>
    </location>
</feature>
<evidence type="ECO:0008006" key="5">
    <source>
        <dbReference type="Google" id="ProtNLM"/>
    </source>
</evidence>
<feature type="transmembrane region" description="Helical" evidence="2">
    <location>
        <begin position="113"/>
        <end position="133"/>
    </location>
</feature>
<keyword evidence="2" id="KW-0812">Transmembrane</keyword>
<proteinExistence type="predicted"/>
<keyword evidence="2" id="KW-1133">Transmembrane helix</keyword>
<sequence length="171" mass="18547">MTTASSAKRPSYEPARRLLRPPGYRPDMKRPPTTVAGALLVFLRVVVGLLFLGELALNWNLVATESAVAIDGLTAGEAAGIGLWIVVGIISVVLIFDAVLAVFILRGHNWPRVIVMVFAVLSISAAFGSWWLYDLEITLKTSLLTTALDTLILLALSSRSAAAYARRNEQR</sequence>